<dbReference type="Gene3D" id="3.40.1190.10">
    <property type="entry name" value="Mur-like, catalytic domain"/>
    <property type="match status" value="1"/>
</dbReference>
<dbReference type="InterPro" id="IPR004101">
    <property type="entry name" value="Mur_ligase_C"/>
</dbReference>
<accession>A0A5B0X5V8</accession>
<dbReference type="GO" id="GO:0005737">
    <property type="term" value="C:cytoplasm"/>
    <property type="evidence" value="ECO:0007669"/>
    <property type="project" value="TreeGrafter"/>
</dbReference>
<dbReference type="Proteomes" id="UP000323708">
    <property type="component" value="Unassembled WGS sequence"/>
</dbReference>
<evidence type="ECO:0000256" key="13">
    <source>
        <dbReference type="ARBA" id="ARBA00022909"/>
    </source>
</evidence>
<keyword evidence="12" id="KW-0460">Magnesium</keyword>
<dbReference type="SUPFAM" id="SSF53623">
    <property type="entry name" value="MurD-like peptide ligases, catalytic domain"/>
    <property type="match status" value="1"/>
</dbReference>
<comment type="function">
    <text evidence="1">Functions in two distinct reactions of the de novo folate biosynthetic pathway. Catalyzes the addition of a glutamate residue to dihydropteroate (7,8-dihydropteroate or H2Pte) to form dihydrofolate (7,8-dihydrofolate monoglutamate or H2Pte-Glu). Also catalyzes successive additions of L-glutamate to tetrahydrofolate or 10-formyltetrahydrofolate or 5,10-methylenetetrahydrofolate, leading to folylpolyglutamate derivatives.</text>
</comment>
<dbReference type="RefSeq" id="WP_149609356.1">
    <property type="nucleotide sequence ID" value="NZ_VTUX01000001.1"/>
</dbReference>
<feature type="domain" description="Mur ligase central" evidence="23">
    <location>
        <begin position="47"/>
        <end position="189"/>
    </location>
</feature>
<evidence type="ECO:0000256" key="5">
    <source>
        <dbReference type="ARBA" id="ARBA00013023"/>
    </source>
</evidence>
<dbReference type="GO" id="GO:0046654">
    <property type="term" value="P:tetrahydrofolate biosynthetic process"/>
    <property type="evidence" value="ECO:0007669"/>
    <property type="project" value="UniProtKB-UniPathway"/>
</dbReference>
<sequence>MSKRTLDEWLRYLESLHPNAMDLGLERVTQVAHSLSLLPLTVPAVTVAGTNGKGSTVAVLESLLRECGHRVGTFTSPHFLRFNERIRIDGEDAADDDIVAAFTAIEQARGGVSLTYFEFANLAALWLFREQGVDRVVLEVGLGGRLDSTNMVDADVAVITSIDLDHQEWLGDTRAAIAREKAGIMRPGKPVVIADPEPPAELLECAQQVAAAPVMQLGHEFGYGEPGASWQGYLTGADAGRRELPSLATEALWPSNICAALQAACLLGETFSDEQVRRALAGAHSTGRCQHLDIAGRHYLLDVAHNPAAIDKLLEKIDATPCNGKVIALFSAMKDKPVEAMLSRFGARFQAWFLGEQPANPRAMAATDIADILHAQGQQRVSVSKNLRQALRRAQAVMQSGDLLVVFGSFFTVAAVLPQLERDQGKTGLHE</sequence>
<dbReference type="PIRSF" id="PIRSF001563">
    <property type="entry name" value="Folylpolyglu_synth"/>
    <property type="match status" value="1"/>
</dbReference>
<keyword evidence="8 21" id="KW-0436">Ligase</keyword>
<dbReference type="EC" id="6.3.2.12" evidence="5"/>
<name>A0A5B0X5V8_9GAMM</name>
<evidence type="ECO:0000256" key="11">
    <source>
        <dbReference type="ARBA" id="ARBA00022840"/>
    </source>
</evidence>
<dbReference type="PROSITE" id="PS01011">
    <property type="entry name" value="FOLYLPOLYGLU_SYNT_1"/>
    <property type="match status" value="1"/>
</dbReference>
<evidence type="ECO:0000256" key="16">
    <source>
        <dbReference type="ARBA" id="ARBA00032510"/>
    </source>
</evidence>
<dbReference type="InterPro" id="IPR013221">
    <property type="entry name" value="Mur_ligase_cen"/>
</dbReference>
<comment type="catalytic activity">
    <reaction evidence="17">
        <text>(6S)-5,6,7,8-tetrahydrofolyl-(gamma-L-Glu)(n) + L-glutamate + ATP = (6S)-5,6,7,8-tetrahydrofolyl-(gamma-L-Glu)(n+1) + ADP + phosphate + H(+)</text>
        <dbReference type="Rhea" id="RHEA:10580"/>
        <dbReference type="Rhea" id="RHEA-COMP:14738"/>
        <dbReference type="Rhea" id="RHEA-COMP:14740"/>
        <dbReference type="ChEBI" id="CHEBI:15378"/>
        <dbReference type="ChEBI" id="CHEBI:29985"/>
        <dbReference type="ChEBI" id="CHEBI:30616"/>
        <dbReference type="ChEBI" id="CHEBI:43474"/>
        <dbReference type="ChEBI" id="CHEBI:141005"/>
        <dbReference type="ChEBI" id="CHEBI:456216"/>
        <dbReference type="EC" id="6.3.2.17"/>
    </reaction>
</comment>
<dbReference type="UniPathway" id="UPA00077">
    <property type="reaction ID" value="UER00157"/>
</dbReference>
<dbReference type="EC" id="6.3.2.17" evidence="6"/>
<evidence type="ECO:0000256" key="6">
    <source>
        <dbReference type="ARBA" id="ARBA00013025"/>
    </source>
</evidence>
<dbReference type="GO" id="GO:0046656">
    <property type="term" value="P:folic acid biosynthetic process"/>
    <property type="evidence" value="ECO:0007669"/>
    <property type="project" value="UniProtKB-KW"/>
</dbReference>
<organism evidence="24 25">
    <name type="scientific">Pseudohalioglobus sediminis</name>
    <dbReference type="NCBI Taxonomy" id="2606449"/>
    <lineage>
        <taxon>Bacteria</taxon>
        <taxon>Pseudomonadati</taxon>
        <taxon>Pseudomonadota</taxon>
        <taxon>Gammaproteobacteria</taxon>
        <taxon>Cellvibrionales</taxon>
        <taxon>Halieaceae</taxon>
        <taxon>Pseudohalioglobus</taxon>
    </lineage>
</organism>
<keyword evidence="10 21" id="KW-0547">Nucleotide-binding</keyword>
<comment type="caution">
    <text evidence="24">The sequence shown here is derived from an EMBL/GenBank/DDBJ whole genome shotgun (WGS) entry which is preliminary data.</text>
</comment>
<dbReference type="Pfam" id="PF02875">
    <property type="entry name" value="Mur_ligase_C"/>
    <property type="match status" value="1"/>
</dbReference>
<evidence type="ECO:0000256" key="18">
    <source>
        <dbReference type="ARBA" id="ARBA00047808"/>
    </source>
</evidence>
<evidence type="ECO:0000256" key="19">
    <source>
        <dbReference type="ARBA" id="ARBA00049035"/>
    </source>
</evidence>
<dbReference type="InterPro" id="IPR018109">
    <property type="entry name" value="Folylpolyglutamate_synth_CS"/>
</dbReference>
<evidence type="ECO:0000256" key="1">
    <source>
        <dbReference type="ARBA" id="ARBA00002714"/>
    </source>
</evidence>
<evidence type="ECO:0000256" key="4">
    <source>
        <dbReference type="ARBA" id="ARBA00008276"/>
    </source>
</evidence>
<keyword evidence="13" id="KW-0289">Folate biosynthesis</keyword>
<evidence type="ECO:0000256" key="3">
    <source>
        <dbReference type="ARBA" id="ARBA00005150"/>
    </source>
</evidence>
<evidence type="ECO:0000256" key="2">
    <source>
        <dbReference type="ARBA" id="ARBA00004799"/>
    </source>
</evidence>
<evidence type="ECO:0000259" key="23">
    <source>
        <dbReference type="Pfam" id="PF08245"/>
    </source>
</evidence>
<dbReference type="PANTHER" id="PTHR11136">
    <property type="entry name" value="FOLYLPOLYGLUTAMATE SYNTHASE-RELATED"/>
    <property type="match status" value="1"/>
</dbReference>
<evidence type="ECO:0000256" key="15">
    <source>
        <dbReference type="ARBA" id="ARBA00030592"/>
    </source>
</evidence>
<dbReference type="NCBIfam" id="TIGR01499">
    <property type="entry name" value="folC"/>
    <property type="match status" value="1"/>
</dbReference>
<comment type="pathway">
    <text evidence="2">Cofactor biosynthesis; tetrahydrofolate biosynthesis; 7,8-dihydrofolate from 2-amino-4-hydroxy-6-hydroxymethyl-7,8-dihydropteridine diphosphate and 4-aminobenzoate: step 2/2.</text>
</comment>
<gene>
    <name evidence="24" type="ORF">F0M18_00100</name>
</gene>
<dbReference type="InterPro" id="IPR036615">
    <property type="entry name" value="Mur_ligase_C_dom_sf"/>
</dbReference>
<evidence type="ECO:0000256" key="14">
    <source>
        <dbReference type="ARBA" id="ARBA00030048"/>
    </source>
</evidence>
<comment type="catalytic activity">
    <reaction evidence="20">
        <text>7,8-dihydropteroate + L-glutamate + ATP = 7,8-dihydrofolate + ADP + phosphate + H(+)</text>
        <dbReference type="Rhea" id="RHEA:23584"/>
        <dbReference type="ChEBI" id="CHEBI:15378"/>
        <dbReference type="ChEBI" id="CHEBI:17839"/>
        <dbReference type="ChEBI" id="CHEBI:29985"/>
        <dbReference type="ChEBI" id="CHEBI:30616"/>
        <dbReference type="ChEBI" id="CHEBI:43474"/>
        <dbReference type="ChEBI" id="CHEBI:57451"/>
        <dbReference type="ChEBI" id="CHEBI:456216"/>
        <dbReference type="EC" id="6.3.2.12"/>
    </reaction>
</comment>
<dbReference type="InterPro" id="IPR036565">
    <property type="entry name" value="Mur-like_cat_sf"/>
</dbReference>
<evidence type="ECO:0000313" key="24">
    <source>
        <dbReference type="EMBL" id="KAA1193887.1"/>
    </source>
</evidence>
<proteinExistence type="inferred from homology"/>
<keyword evidence="25" id="KW-1185">Reference proteome</keyword>
<evidence type="ECO:0000256" key="8">
    <source>
        <dbReference type="ARBA" id="ARBA00022598"/>
    </source>
</evidence>
<dbReference type="SUPFAM" id="SSF53244">
    <property type="entry name" value="MurD-like peptide ligases, peptide-binding domain"/>
    <property type="match status" value="1"/>
</dbReference>
<comment type="pathway">
    <text evidence="3">Cofactor biosynthesis; tetrahydrofolylpolyglutamate biosynthesis.</text>
</comment>
<dbReference type="GO" id="GO:0008841">
    <property type="term" value="F:dihydrofolate synthase activity"/>
    <property type="evidence" value="ECO:0007669"/>
    <property type="project" value="UniProtKB-EC"/>
</dbReference>
<keyword evidence="11 21" id="KW-0067">ATP-binding</keyword>
<evidence type="ECO:0000256" key="9">
    <source>
        <dbReference type="ARBA" id="ARBA00022723"/>
    </source>
</evidence>
<evidence type="ECO:0000259" key="22">
    <source>
        <dbReference type="Pfam" id="PF02875"/>
    </source>
</evidence>
<evidence type="ECO:0000256" key="17">
    <source>
        <dbReference type="ARBA" id="ARBA00047493"/>
    </source>
</evidence>
<protein>
    <recommendedName>
        <fullName evidence="7">Dihydrofolate synthase/folylpolyglutamate synthase</fullName>
        <ecNumber evidence="5">6.3.2.12</ecNumber>
        <ecNumber evidence="6">6.3.2.17</ecNumber>
    </recommendedName>
    <alternativeName>
        <fullName evidence="16">Folylpoly-gamma-glutamate synthetase-dihydrofolate synthetase</fullName>
    </alternativeName>
    <alternativeName>
        <fullName evidence="14">Folylpolyglutamate synthetase</fullName>
    </alternativeName>
    <alternativeName>
        <fullName evidence="15">Tetrahydrofolylpolyglutamate synthase</fullName>
    </alternativeName>
</protein>
<dbReference type="InterPro" id="IPR001645">
    <property type="entry name" value="Folylpolyglutamate_synth"/>
</dbReference>
<evidence type="ECO:0000313" key="25">
    <source>
        <dbReference type="Proteomes" id="UP000323708"/>
    </source>
</evidence>
<comment type="similarity">
    <text evidence="4 21">Belongs to the folylpolyglutamate synthase family.</text>
</comment>
<dbReference type="Gene3D" id="3.90.190.20">
    <property type="entry name" value="Mur ligase, C-terminal domain"/>
    <property type="match status" value="1"/>
</dbReference>
<evidence type="ECO:0000256" key="21">
    <source>
        <dbReference type="PIRNR" id="PIRNR001563"/>
    </source>
</evidence>
<dbReference type="PROSITE" id="PS01012">
    <property type="entry name" value="FOLYLPOLYGLU_SYNT_2"/>
    <property type="match status" value="1"/>
</dbReference>
<dbReference type="GO" id="GO:0046872">
    <property type="term" value="F:metal ion binding"/>
    <property type="evidence" value="ECO:0007669"/>
    <property type="project" value="UniProtKB-KW"/>
</dbReference>
<evidence type="ECO:0000256" key="20">
    <source>
        <dbReference type="ARBA" id="ARBA00049161"/>
    </source>
</evidence>
<evidence type="ECO:0000256" key="12">
    <source>
        <dbReference type="ARBA" id="ARBA00022842"/>
    </source>
</evidence>
<dbReference type="Pfam" id="PF08245">
    <property type="entry name" value="Mur_ligase_M"/>
    <property type="match status" value="1"/>
</dbReference>
<dbReference type="GO" id="GO:0004326">
    <property type="term" value="F:tetrahydrofolylpolyglutamate synthase activity"/>
    <property type="evidence" value="ECO:0007669"/>
    <property type="project" value="UniProtKB-EC"/>
</dbReference>
<dbReference type="AlphaFoldDB" id="A0A5B0X5V8"/>
<dbReference type="EMBL" id="VTUX01000001">
    <property type="protein sequence ID" value="KAA1193887.1"/>
    <property type="molecule type" value="Genomic_DNA"/>
</dbReference>
<comment type="catalytic activity">
    <reaction evidence="19">
        <text>(6R)-5,10-methylenetetrahydrofolyl-(gamma-L-Glu)(n) + L-glutamate + ATP = (6R)-5,10-methylenetetrahydrofolyl-(gamma-L-Glu)(n+1) + ADP + phosphate + H(+)</text>
        <dbReference type="Rhea" id="RHEA:51912"/>
        <dbReference type="Rhea" id="RHEA-COMP:13257"/>
        <dbReference type="Rhea" id="RHEA-COMP:13258"/>
        <dbReference type="ChEBI" id="CHEBI:15378"/>
        <dbReference type="ChEBI" id="CHEBI:29985"/>
        <dbReference type="ChEBI" id="CHEBI:30616"/>
        <dbReference type="ChEBI" id="CHEBI:43474"/>
        <dbReference type="ChEBI" id="CHEBI:136572"/>
        <dbReference type="ChEBI" id="CHEBI:456216"/>
        <dbReference type="EC" id="6.3.2.17"/>
    </reaction>
</comment>
<dbReference type="GO" id="GO:0005524">
    <property type="term" value="F:ATP binding"/>
    <property type="evidence" value="ECO:0007669"/>
    <property type="project" value="UniProtKB-KW"/>
</dbReference>
<reference evidence="24 25" key="1">
    <citation type="submission" date="2019-09" db="EMBL/GenBank/DDBJ databases">
        <authorList>
            <person name="Chen X.-Y."/>
        </authorList>
    </citation>
    <scope>NUCLEOTIDE SEQUENCE [LARGE SCALE GENOMIC DNA]</scope>
    <source>
        <strain evidence="24 25">NY5</strain>
    </source>
</reference>
<dbReference type="PANTHER" id="PTHR11136:SF0">
    <property type="entry name" value="DIHYDROFOLATE SYNTHETASE-RELATED"/>
    <property type="match status" value="1"/>
</dbReference>
<comment type="catalytic activity">
    <reaction evidence="18">
        <text>10-formyltetrahydrofolyl-(gamma-L-Glu)(n) + L-glutamate + ATP = 10-formyltetrahydrofolyl-(gamma-L-Glu)(n+1) + ADP + phosphate + H(+)</text>
        <dbReference type="Rhea" id="RHEA:51904"/>
        <dbReference type="Rhea" id="RHEA-COMP:13088"/>
        <dbReference type="Rhea" id="RHEA-COMP:14300"/>
        <dbReference type="ChEBI" id="CHEBI:15378"/>
        <dbReference type="ChEBI" id="CHEBI:29985"/>
        <dbReference type="ChEBI" id="CHEBI:30616"/>
        <dbReference type="ChEBI" id="CHEBI:43474"/>
        <dbReference type="ChEBI" id="CHEBI:134413"/>
        <dbReference type="ChEBI" id="CHEBI:456216"/>
        <dbReference type="EC" id="6.3.2.17"/>
    </reaction>
</comment>
<keyword evidence="9" id="KW-0479">Metal-binding</keyword>
<evidence type="ECO:0000256" key="7">
    <source>
        <dbReference type="ARBA" id="ARBA00019357"/>
    </source>
</evidence>
<evidence type="ECO:0000256" key="10">
    <source>
        <dbReference type="ARBA" id="ARBA00022741"/>
    </source>
</evidence>
<feature type="domain" description="Mur ligase C-terminal" evidence="22">
    <location>
        <begin position="287"/>
        <end position="410"/>
    </location>
</feature>